<evidence type="ECO:0000313" key="2">
    <source>
        <dbReference type="Proteomes" id="UP001056778"/>
    </source>
</evidence>
<gene>
    <name evidence="1" type="ORF">MML48_6g00007666</name>
</gene>
<comment type="caution">
    <text evidence="1">The sequence shown here is derived from an EMBL/GenBank/DDBJ whole genome shotgun (WGS) entry which is preliminary data.</text>
</comment>
<protein>
    <submittedName>
        <fullName evidence="1">Centrobin</fullName>
    </submittedName>
</protein>
<reference evidence="1" key="1">
    <citation type="submission" date="2022-04" db="EMBL/GenBank/DDBJ databases">
        <title>Chromosome-scale genome assembly of Holotrichia oblita Faldermann.</title>
        <authorList>
            <person name="Rongchong L."/>
        </authorList>
    </citation>
    <scope>NUCLEOTIDE SEQUENCE</scope>
    <source>
        <strain evidence="1">81SQS9</strain>
    </source>
</reference>
<accession>A0ACB9SXG5</accession>
<name>A0ACB9SXG5_HOLOL</name>
<dbReference type="Proteomes" id="UP001056778">
    <property type="component" value="Chromosome 6"/>
</dbReference>
<sequence>MEDIAICSDDDSNGDMQFLQPTQLEDQDIPDESDSSDDESNIPLSDLANRYRRQQNDASPTITESNVCWYSERDKKVKTSTMPLVEFKASVATTMIQLCGNDRKRGRPSTVKEPTPKKKSAWNKVLPEIRTDGLGHYPKNKDFKNAPRCHEKNCTKRTSLKVMSETDDTDELILIPPDFFVTEDLEVPYLSGPYYNVVDSLISQVNHLESRLNLIETKSEYSSAHNSLLDTELMSGIRKYSSSDDINKVIRDGYFESTQTTKEILQEIDQYICSMQNSKENSTKSENISKDTLNLKDLDHMLRKIDQQTHQFDVQDSLRNNLSRQNVNSLDFNTQMKYQRNPLPLHKNTGHVPSTSDISSYNESVNEKTDSISSSSDSTQMTALPTTTNRLHAGGDYNYGQIRSNVNVSQLENQNYVHSQNKVQDQRDSRNFKQSISQNSKQQQLNSRQDYRLLSLSHLWSRTNETQEYLTTEEKTLQKLEEEKLRRQHCEQLIQHLQSKTLELQEKLAVAMQVDEAKDDAILKFHSSWELVAQRLQVLTQDRNSLEQEIANMQALHAENMLESVKHKFLFCDVDVIDIFFQKINHFENEASKALSLAKTSQDKVKELEAQIATLNTEIISLNSQIQNLECDYKTEKDRNLSLLEQIEQKSRELRETNSALDMVKNEVSNSKKAIDLCQRELSSIRGQNSHLDTLINEKDDIIQSMERHNQKLLSDIDTHKKIEKDLQHELNKTKELNEKNKTDLRNFYQDQVEIVVREKLKEFQSQLDKAESSLQEELKKRELTIAKSAANHIQQIADKHSLEIHLIEEKHNEESRLYQMKLSQAQQHIENLQSRLNSQNQKKTDMVKQLHRVMEAQWLEALKIINNGRSPVVPNDQDVTLNQLNILKTKSQSNLEEMLSMDVTDDQTDKQNKFRESSIIPPLNLAASSSSIQDDHFDHYPYSLNNMETPLSSRPKTKQQIEMELQKYVQLLLNKQPGNPVDNTSPNYNQIYEHEIPNWQSAKQDDKAIPKTKDKRSKKPWR</sequence>
<proteinExistence type="predicted"/>
<keyword evidence="2" id="KW-1185">Reference proteome</keyword>
<evidence type="ECO:0000313" key="1">
    <source>
        <dbReference type="EMBL" id="KAI4459244.1"/>
    </source>
</evidence>
<organism evidence="1 2">
    <name type="scientific">Holotrichia oblita</name>
    <name type="common">Chafer beetle</name>
    <dbReference type="NCBI Taxonomy" id="644536"/>
    <lineage>
        <taxon>Eukaryota</taxon>
        <taxon>Metazoa</taxon>
        <taxon>Ecdysozoa</taxon>
        <taxon>Arthropoda</taxon>
        <taxon>Hexapoda</taxon>
        <taxon>Insecta</taxon>
        <taxon>Pterygota</taxon>
        <taxon>Neoptera</taxon>
        <taxon>Endopterygota</taxon>
        <taxon>Coleoptera</taxon>
        <taxon>Polyphaga</taxon>
        <taxon>Scarabaeiformia</taxon>
        <taxon>Scarabaeidae</taxon>
        <taxon>Melolonthinae</taxon>
        <taxon>Holotrichia</taxon>
    </lineage>
</organism>
<dbReference type="EMBL" id="CM043020">
    <property type="protein sequence ID" value="KAI4459244.1"/>
    <property type="molecule type" value="Genomic_DNA"/>
</dbReference>